<dbReference type="Proteomes" id="UP001300692">
    <property type="component" value="Unassembled WGS sequence"/>
</dbReference>
<keyword evidence="4" id="KW-0732">Signal</keyword>
<evidence type="ECO:0000256" key="2">
    <source>
        <dbReference type="ARBA" id="ARBA00022803"/>
    </source>
</evidence>
<feature type="repeat" description="TPR" evidence="3">
    <location>
        <begin position="235"/>
        <end position="268"/>
    </location>
</feature>
<dbReference type="InterPro" id="IPR019734">
    <property type="entry name" value="TPR_rpt"/>
</dbReference>
<reference evidence="7 8" key="1">
    <citation type="submission" date="2022-10" db="EMBL/GenBank/DDBJ databases">
        <title>Comparative genomics and taxonomic characterization of three novel marine species of genus Reichenbachiella exhibiting antioxidant and polysaccharide degradation activities.</title>
        <authorList>
            <person name="Muhammad N."/>
            <person name="Lee Y.-J."/>
            <person name="Ko J."/>
            <person name="Kim S.-G."/>
        </authorList>
    </citation>
    <scope>NUCLEOTIDE SEQUENCE [LARGE SCALE GENOMIC DNA]</scope>
    <source>
        <strain evidence="7 8">ABR2-5</strain>
    </source>
</reference>
<keyword evidence="8" id="KW-1185">Reference proteome</keyword>
<comment type="caution">
    <text evidence="7">The sequence shown here is derived from an EMBL/GenBank/DDBJ whole genome shotgun (WGS) entry which is preliminary data.</text>
</comment>
<dbReference type="Pfam" id="PF13424">
    <property type="entry name" value="TPR_12"/>
    <property type="match status" value="2"/>
</dbReference>
<accession>A0ABT3CYC2</accession>
<feature type="domain" description="MalT-like TPR region" evidence="6">
    <location>
        <begin position="82"/>
        <end position="267"/>
    </location>
</feature>
<feature type="signal peptide" evidence="4">
    <location>
        <begin position="1"/>
        <end position="22"/>
    </location>
</feature>
<feature type="domain" description="CHAT" evidence="5">
    <location>
        <begin position="722"/>
        <end position="1043"/>
    </location>
</feature>
<dbReference type="Gene3D" id="1.25.40.10">
    <property type="entry name" value="Tetratricopeptide repeat domain"/>
    <property type="match status" value="3"/>
</dbReference>
<evidence type="ECO:0000256" key="3">
    <source>
        <dbReference type="PROSITE-ProRule" id="PRU00339"/>
    </source>
</evidence>
<feature type="repeat" description="TPR" evidence="3">
    <location>
        <begin position="403"/>
        <end position="436"/>
    </location>
</feature>
<dbReference type="PANTHER" id="PTHR45641">
    <property type="entry name" value="TETRATRICOPEPTIDE REPEAT PROTEIN (AFU_ORTHOLOGUE AFUA_6G03870)"/>
    <property type="match status" value="1"/>
</dbReference>
<protein>
    <submittedName>
        <fullName evidence="7">CHAT domain-containing protein</fullName>
    </submittedName>
</protein>
<feature type="repeat" description="TPR" evidence="3">
    <location>
        <begin position="319"/>
        <end position="352"/>
    </location>
</feature>
<feature type="repeat" description="TPR" evidence="3">
    <location>
        <begin position="193"/>
        <end position="226"/>
    </location>
</feature>
<dbReference type="SMART" id="SM00028">
    <property type="entry name" value="TPR"/>
    <property type="match status" value="9"/>
</dbReference>
<evidence type="ECO:0000313" key="7">
    <source>
        <dbReference type="EMBL" id="MCV9388554.1"/>
    </source>
</evidence>
<feature type="repeat" description="TPR" evidence="3">
    <location>
        <begin position="109"/>
        <end position="142"/>
    </location>
</feature>
<keyword evidence="2 3" id="KW-0802">TPR repeat</keyword>
<dbReference type="Pfam" id="PF17874">
    <property type="entry name" value="TPR_MalT"/>
    <property type="match status" value="1"/>
</dbReference>
<feature type="chain" id="PRO_5045563372" evidence="4">
    <location>
        <begin position="23"/>
        <end position="1043"/>
    </location>
</feature>
<dbReference type="InterPro" id="IPR011990">
    <property type="entry name" value="TPR-like_helical_dom_sf"/>
</dbReference>
<dbReference type="PROSITE" id="PS51257">
    <property type="entry name" value="PROKAR_LIPOPROTEIN"/>
    <property type="match status" value="1"/>
</dbReference>
<evidence type="ECO:0000256" key="4">
    <source>
        <dbReference type="SAM" id="SignalP"/>
    </source>
</evidence>
<dbReference type="InterPro" id="IPR041617">
    <property type="entry name" value="TPR_MalT"/>
</dbReference>
<evidence type="ECO:0000256" key="1">
    <source>
        <dbReference type="ARBA" id="ARBA00022737"/>
    </source>
</evidence>
<name>A0ABT3CYC2_9BACT</name>
<dbReference type="PROSITE" id="PS50293">
    <property type="entry name" value="TPR_REGION"/>
    <property type="match status" value="2"/>
</dbReference>
<dbReference type="InterPro" id="IPR024983">
    <property type="entry name" value="CHAT_dom"/>
</dbReference>
<gene>
    <name evidence="7" type="ORF">N7U62_17850</name>
</gene>
<sequence length="1043" mass="118061">MKFRIVLVQTLLLSCIYNSAFAQKTLGDDHFHKGDTFLLFNNHDSSIYNFEKAREIYVKIGYWRGIIAADNKIAENLCGTYDLEKAMKLAKEAYKMSGEHLGEWDIEKANALINMGNIHFLSGQHDQALAEYENAWDIANHEFHEDVLFSAPTSLGIGNVYFGKNQYANAFKHFQNALENNINILGEEHPYVANSYLALGNLYRNKGSYNLATEYYEHALRINKKVFGENHPDVATTYVGMAEVFKNSGEYDMAMQYYRQAQNVYQNFLHEKNPKYGAIYLGIADVSKNTGDFQNAEKYYQQAFDLYELTIGLEHQSTVRSVLGLGNTFMMQERFPEALQYYNQVLDINFNLVGEHHVNSSAANNNLGSIYYFFGEFELALRYFKKALEIDIAIHGHDHPDVANAYHNIARVYGEQGDIQSALDYIQNAISSSIIDFEDENVYVNPVLVNFFDNKDLLFYLGYKGELLEAGFRNGENIKGLDVALQNFILSDELIDKIRQSYTQRRDKEEMGELVSSIYESSVSAAFTLTELLSESNVQQVGDGKSYAEKKKEYENRFFFFTEKHKGAVLYSSVAQTNPKKYGDIPETVLYQENELKELISIYTQELAAYPEGSMLDFYQRELETANQEYEDLIYQFEYDYPDYYELKYSNQVPSLEEVQGFLNDTTMILSYYSGSSSLYTAQISKTDFKISKTRKKNDFERSIASLRQAIVSKNDGDYLRHAATLYKQLFPFEIPDQIKSLIIVQDGNMLTIPFEALLTKEVNPGAMDFATLPYLLREYNISYSPSVNLLIKTFSDQNTNQSGGNKNGLVLAPLTFENSIDALQAAKEKSYDEAEVAMSLRTSLSISENQIGAMPDSKTEAEAIANMFRQNGGQADSYIGGDATEEWAKSGTIGNYSYIHFATHVIVDQSEPEFSGVLLKESGSDDGILFSGEWYDLDLNADMVTISASETGIGNQLSGQGTLGFTRAMIYAGAKNLTYSLWTVPTTSSTQLMTSYYQGFLRGRETPQAYASALKAAKMKQIEAGGEMAHPFYWSTFILIGR</sequence>
<dbReference type="EMBL" id="JAOYOD010000001">
    <property type="protein sequence ID" value="MCV9388554.1"/>
    <property type="molecule type" value="Genomic_DNA"/>
</dbReference>
<dbReference type="PANTHER" id="PTHR45641:SF1">
    <property type="entry name" value="AAA+ ATPASE DOMAIN-CONTAINING PROTEIN"/>
    <property type="match status" value="1"/>
</dbReference>
<feature type="repeat" description="TPR" evidence="3">
    <location>
        <begin position="151"/>
        <end position="184"/>
    </location>
</feature>
<proteinExistence type="predicted"/>
<evidence type="ECO:0000313" key="8">
    <source>
        <dbReference type="Proteomes" id="UP001300692"/>
    </source>
</evidence>
<dbReference type="RefSeq" id="WP_264139427.1">
    <property type="nucleotide sequence ID" value="NZ_JAOYOD010000001.1"/>
</dbReference>
<dbReference type="Pfam" id="PF12770">
    <property type="entry name" value="CHAT"/>
    <property type="match status" value="1"/>
</dbReference>
<dbReference type="PROSITE" id="PS50005">
    <property type="entry name" value="TPR"/>
    <property type="match status" value="7"/>
</dbReference>
<keyword evidence="1" id="KW-0677">Repeat</keyword>
<evidence type="ECO:0000259" key="6">
    <source>
        <dbReference type="Pfam" id="PF17874"/>
    </source>
</evidence>
<feature type="repeat" description="TPR" evidence="3">
    <location>
        <begin position="361"/>
        <end position="394"/>
    </location>
</feature>
<dbReference type="SUPFAM" id="SSF48452">
    <property type="entry name" value="TPR-like"/>
    <property type="match status" value="3"/>
</dbReference>
<evidence type="ECO:0000259" key="5">
    <source>
        <dbReference type="Pfam" id="PF12770"/>
    </source>
</evidence>
<organism evidence="7 8">
    <name type="scientific">Reichenbachiella ulvae</name>
    <dbReference type="NCBI Taxonomy" id="2980104"/>
    <lineage>
        <taxon>Bacteria</taxon>
        <taxon>Pseudomonadati</taxon>
        <taxon>Bacteroidota</taxon>
        <taxon>Cytophagia</taxon>
        <taxon>Cytophagales</taxon>
        <taxon>Reichenbachiellaceae</taxon>
        <taxon>Reichenbachiella</taxon>
    </lineage>
</organism>